<accession>A0A426Z2C2</accession>
<evidence type="ECO:0000256" key="2">
    <source>
        <dbReference type="SAM" id="SignalP"/>
    </source>
</evidence>
<evidence type="ECO:0000313" key="4">
    <source>
        <dbReference type="Proteomes" id="UP000287651"/>
    </source>
</evidence>
<keyword evidence="2" id="KW-0732">Signal</keyword>
<name>A0A426Z2C2_ENSVE</name>
<feature type="signal peptide" evidence="2">
    <location>
        <begin position="1"/>
        <end position="18"/>
    </location>
</feature>
<feature type="chain" id="PRO_5019219108" evidence="2">
    <location>
        <begin position="19"/>
        <end position="123"/>
    </location>
</feature>
<evidence type="ECO:0000313" key="3">
    <source>
        <dbReference type="EMBL" id="RRT58113.1"/>
    </source>
</evidence>
<dbReference type="EMBL" id="AMZH03008839">
    <property type="protein sequence ID" value="RRT58113.1"/>
    <property type="molecule type" value="Genomic_DNA"/>
</dbReference>
<reference evidence="3 4" key="1">
    <citation type="journal article" date="2014" name="Agronomy (Basel)">
        <title>A Draft Genome Sequence for Ensete ventricosum, the Drought-Tolerant Tree Against Hunger.</title>
        <authorList>
            <person name="Harrison J."/>
            <person name="Moore K.A."/>
            <person name="Paszkiewicz K."/>
            <person name="Jones T."/>
            <person name="Grant M."/>
            <person name="Ambacheew D."/>
            <person name="Muzemil S."/>
            <person name="Studholme D.J."/>
        </authorList>
    </citation>
    <scope>NUCLEOTIDE SEQUENCE [LARGE SCALE GENOMIC DNA]</scope>
</reference>
<feature type="compositionally biased region" description="Polar residues" evidence="1">
    <location>
        <begin position="29"/>
        <end position="41"/>
    </location>
</feature>
<dbReference type="AlphaFoldDB" id="A0A426Z2C2"/>
<comment type="caution">
    <text evidence="3">The sequence shown here is derived from an EMBL/GenBank/DDBJ whole genome shotgun (WGS) entry which is preliminary data.</text>
</comment>
<dbReference type="Proteomes" id="UP000287651">
    <property type="component" value="Unassembled WGS sequence"/>
</dbReference>
<organism evidence="3 4">
    <name type="scientific">Ensete ventricosum</name>
    <name type="common">Abyssinian banana</name>
    <name type="synonym">Musa ensete</name>
    <dbReference type="NCBI Taxonomy" id="4639"/>
    <lineage>
        <taxon>Eukaryota</taxon>
        <taxon>Viridiplantae</taxon>
        <taxon>Streptophyta</taxon>
        <taxon>Embryophyta</taxon>
        <taxon>Tracheophyta</taxon>
        <taxon>Spermatophyta</taxon>
        <taxon>Magnoliopsida</taxon>
        <taxon>Liliopsida</taxon>
        <taxon>Zingiberales</taxon>
        <taxon>Musaceae</taxon>
        <taxon>Ensete</taxon>
    </lineage>
</organism>
<gene>
    <name evidence="3" type="ORF">B296_00027812</name>
</gene>
<feature type="region of interest" description="Disordered" evidence="1">
    <location>
        <begin position="26"/>
        <end position="47"/>
    </location>
</feature>
<protein>
    <submittedName>
        <fullName evidence="3">Uncharacterized protein</fullName>
    </submittedName>
</protein>
<sequence>MEALLLLLLCLPPSGISPDLEYLAKDRSPPTNCSSSTTYPSGSVVEGKHRSLLPPTSVPWATQPSVPTPPLWELIDNIATPSRGKPALQHKRCSLLLLSSPSICEDLLLYRFHVVASSFQLLS</sequence>
<evidence type="ECO:0000256" key="1">
    <source>
        <dbReference type="SAM" id="MobiDB-lite"/>
    </source>
</evidence>
<proteinExistence type="predicted"/>